<dbReference type="AlphaFoldDB" id="A0A3N7G8M7"/>
<dbReference type="EMBL" id="CM009308">
    <property type="protein sequence ID" value="RQP03537.1"/>
    <property type="molecule type" value="Genomic_DNA"/>
</dbReference>
<keyword evidence="2" id="KW-1185">Reference proteome</keyword>
<reference evidence="1 2" key="1">
    <citation type="journal article" date="2006" name="Science">
        <title>The genome of black cottonwood, Populus trichocarpa (Torr. &amp; Gray).</title>
        <authorList>
            <person name="Tuskan G.A."/>
            <person name="Difazio S."/>
            <person name="Jansson S."/>
            <person name="Bohlmann J."/>
            <person name="Grigoriev I."/>
            <person name="Hellsten U."/>
            <person name="Putnam N."/>
            <person name="Ralph S."/>
            <person name="Rombauts S."/>
            <person name="Salamov A."/>
            <person name="Schein J."/>
            <person name="Sterck L."/>
            <person name="Aerts A."/>
            <person name="Bhalerao R.R."/>
            <person name="Bhalerao R.P."/>
            <person name="Blaudez D."/>
            <person name="Boerjan W."/>
            <person name="Brun A."/>
            <person name="Brunner A."/>
            <person name="Busov V."/>
            <person name="Campbell M."/>
            <person name="Carlson J."/>
            <person name="Chalot M."/>
            <person name="Chapman J."/>
            <person name="Chen G.L."/>
            <person name="Cooper D."/>
            <person name="Coutinho P.M."/>
            <person name="Couturier J."/>
            <person name="Covert S."/>
            <person name="Cronk Q."/>
            <person name="Cunningham R."/>
            <person name="Davis J."/>
            <person name="Degroeve S."/>
            <person name="Dejardin A."/>
            <person name="Depamphilis C."/>
            <person name="Detter J."/>
            <person name="Dirks B."/>
            <person name="Dubchak I."/>
            <person name="Duplessis S."/>
            <person name="Ehlting J."/>
            <person name="Ellis B."/>
            <person name="Gendler K."/>
            <person name="Goodstein D."/>
            <person name="Gribskov M."/>
            <person name="Grimwood J."/>
            <person name="Groover A."/>
            <person name="Gunter L."/>
            <person name="Hamberger B."/>
            <person name="Heinze B."/>
            <person name="Helariutta Y."/>
            <person name="Henrissat B."/>
            <person name="Holligan D."/>
            <person name="Holt R."/>
            <person name="Huang W."/>
            <person name="Islam-Faridi N."/>
            <person name="Jones S."/>
            <person name="Jones-Rhoades M."/>
            <person name="Jorgensen R."/>
            <person name="Joshi C."/>
            <person name="Kangasjarvi J."/>
            <person name="Karlsson J."/>
            <person name="Kelleher C."/>
            <person name="Kirkpatrick R."/>
            <person name="Kirst M."/>
            <person name="Kohler A."/>
            <person name="Kalluri U."/>
            <person name="Larimer F."/>
            <person name="Leebens-Mack J."/>
            <person name="Leple J.C."/>
            <person name="Locascio P."/>
            <person name="Lou Y."/>
            <person name="Lucas S."/>
            <person name="Martin F."/>
            <person name="Montanini B."/>
            <person name="Napoli C."/>
            <person name="Nelson D.R."/>
            <person name="Nelson C."/>
            <person name="Nieminen K."/>
            <person name="Nilsson O."/>
            <person name="Pereda V."/>
            <person name="Peter G."/>
            <person name="Philippe R."/>
            <person name="Pilate G."/>
            <person name="Poliakov A."/>
            <person name="Razumovskaya J."/>
            <person name="Richardson P."/>
            <person name="Rinaldi C."/>
            <person name="Ritland K."/>
            <person name="Rouze P."/>
            <person name="Ryaboy D."/>
            <person name="Schmutz J."/>
            <person name="Schrader J."/>
            <person name="Segerman B."/>
            <person name="Shin H."/>
            <person name="Siddiqui A."/>
            <person name="Sterky F."/>
            <person name="Terry A."/>
            <person name="Tsai C.J."/>
            <person name="Uberbacher E."/>
            <person name="Unneberg P."/>
            <person name="Vahala J."/>
            <person name="Wall K."/>
            <person name="Wessler S."/>
            <person name="Yang G."/>
            <person name="Yin T."/>
            <person name="Douglas C."/>
            <person name="Marra M."/>
            <person name="Sandberg G."/>
            <person name="Van de Peer Y."/>
            <person name="Rokhsar D."/>
        </authorList>
    </citation>
    <scope>NUCLEOTIDE SEQUENCE [LARGE SCALE GENOMIC DNA]</scope>
    <source>
        <strain evidence="2">cv. Nisqually</strain>
    </source>
</reference>
<dbReference type="Proteomes" id="UP000006729">
    <property type="component" value="Chromosome 19"/>
</dbReference>
<evidence type="ECO:0000313" key="1">
    <source>
        <dbReference type="EMBL" id="RQP03537.1"/>
    </source>
</evidence>
<accession>A0A3N7G8M7</accession>
<sequence length="55" mass="6353">MSLHEFFSDPGVPHSLNSHLLQMLHGNDSRISALYYLFVVNLLERFSIGFEIRTC</sequence>
<name>A0A3N7G8M7_POPTR</name>
<proteinExistence type="predicted"/>
<dbReference type="InParanoid" id="A0A3N7G8M7"/>
<organism evidence="1 2">
    <name type="scientific">Populus trichocarpa</name>
    <name type="common">Western balsam poplar</name>
    <name type="synonym">Populus balsamifera subsp. trichocarpa</name>
    <dbReference type="NCBI Taxonomy" id="3694"/>
    <lineage>
        <taxon>Eukaryota</taxon>
        <taxon>Viridiplantae</taxon>
        <taxon>Streptophyta</taxon>
        <taxon>Embryophyta</taxon>
        <taxon>Tracheophyta</taxon>
        <taxon>Spermatophyta</taxon>
        <taxon>Magnoliopsida</taxon>
        <taxon>eudicotyledons</taxon>
        <taxon>Gunneridae</taxon>
        <taxon>Pentapetalae</taxon>
        <taxon>rosids</taxon>
        <taxon>fabids</taxon>
        <taxon>Malpighiales</taxon>
        <taxon>Salicaceae</taxon>
        <taxon>Saliceae</taxon>
        <taxon>Populus</taxon>
    </lineage>
</organism>
<evidence type="ECO:0000313" key="2">
    <source>
        <dbReference type="Proteomes" id="UP000006729"/>
    </source>
</evidence>
<protein>
    <submittedName>
        <fullName evidence="1">Uncharacterized protein</fullName>
    </submittedName>
</protein>
<gene>
    <name evidence="1" type="ORF">POPTR_019G070750</name>
</gene>